<gene>
    <name evidence="9" type="ORF">V6N11_025927</name>
</gene>
<dbReference type="PANTHER" id="PTHR45708:SF21">
    <property type="entry name" value="ACIDIC ENDOCHITINASE"/>
    <property type="match status" value="1"/>
</dbReference>
<evidence type="ECO:0000256" key="5">
    <source>
        <dbReference type="ARBA" id="ARBA00023277"/>
    </source>
</evidence>
<dbReference type="SUPFAM" id="SSF51445">
    <property type="entry name" value="(Trans)glycosidases"/>
    <property type="match status" value="1"/>
</dbReference>
<proteinExistence type="predicted"/>
<dbReference type="Proteomes" id="UP001396334">
    <property type="component" value="Unassembled WGS sequence"/>
</dbReference>
<keyword evidence="10" id="KW-1185">Reference proteome</keyword>
<evidence type="ECO:0000313" key="9">
    <source>
        <dbReference type="EMBL" id="KAK9028780.1"/>
    </source>
</evidence>
<evidence type="ECO:0000313" key="10">
    <source>
        <dbReference type="Proteomes" id="UP001396334"/>
    </source>
</evidence>
<dbReference type="PANTHER" id="PTHR45708">
    <property type="entry name" value="ENDOCHITINASE"/>
    <property type="match status" value="1"/>
</dbReference>
<dbReference type="EMBL" id="JBBPBN010000011">
    <property type="protein sequence ID" value="KAK9028780.1"/>
    <property type="molecule type" value="Genomic_DNA"/>
</dbReference>
<evidence type="ECO:0000256" key="2">
    <source>
        <dbReference type="ARBA" id="ARBA00012729"/>
    </source>
</evidence>
<dbReference type="InterPro" id="IPR001223">
    <property type="entry name" value="Glyco_hydro18_cat"/>
</dbReference>
<evidence type="ECO:0000256" key="1">
    <source>
        <dbReference type="ARBA" id="ARBA00000822"/>
    </source>
</evidence>
<evidence type="ECO:0000259" key="8">
    <source>
        <dbReference type="PROSITE" id="PS51910"/>
    </source>
</evidence>
<protein>
    <recommendedName>
        <fullName evidence="2">chitinase</fullName>
        <ecNumber evidence="2">3.2.1.14</ecNumber>
    </recommendedName>
</protein>
<evidence type="ECO:0000256" key="3">
    <source>
        <dbReference type="ARBA" id="ARBA00022801"/>
    </source>
</evidence>
<organism evidence="9 10">
    <name type="scientific">Hibiscus sabdariffa</name>
    <name type="common">roselle</name>
    <dbReference type="NCBI Taxonomy" id="183260"/>
    <lineage>
        <taxon>Eukaryota</taxon>
        <taxon>Viridiplantae</taxon>
        <taxon>Streptophyta</taxon>
        <taxon>Embryophyta</taxon>
        <taxon>Tracheophyta</taxon>
        <taxon>Spermatophyta</taxon>
        <taxon>Magnoliopsida</taxon>
        <taxon>eudicotyledons</taxon>
        <taxon>Gunneridae</taxon>
        <taxon>Pentapetalae</taxon>
        <taxon>rosids</taxon>
        <taxon>malvids</taxon>
        <taxon>Malvales</taxon>
        <taxon>Malvaceae</taxon>
        <taxon>Malvoideae</taxon>
        <taxon>Hibiscus</taxon>
    </lineage>
</organism>
<dbReference type="PROSITE" id="PS51910">
    <property type="entry name" value="GH18_2"/>
    <property type="match status" value="1"/>
</dbReference>
<dbReference type="InterPro" id="IPR050542">
    <property type="entry name" value="Glycosyl_Hydrlase18_Chitinase"/>
</dbReference>
<accession>A0ABR2SU49</accession>
<reference evidence="9 10" key="1">
    <citation type="journal article" date="2024" name="G3 (Bethesda)">
        <title>Genome assembly of Hibiscus sabdariffa L. provides insights into metabolisms of medicinal natural products.</title>
        <authorList>
            <person name="Kim T."/>
        </authorList>
    </citation>
    <scope>NUCLEOTIDE SEQUENCE [LARGE SCALE GENOMIC DNA]</scope>
    <source>
        <strain evidence="9">TK-2024</strain>
        <tissue evidence="9">Old leaves</tissue>
    </source>
</reference>
<dbReference type="Gene3D" id="3.20.20.80">
    <property type="entry name" value="Glycosidases"/>
    <property type="match status" value="1"/>
</dbReference>
<comment type="catalytic activity">
    <reaction evidence="1">
        <text>Random endo-hydrolysis of N-acetyl-beta-D-glucosaminide (1-&gt;4)-beta-linkages in chitin and chitodextrins.</text>
        <dbReference type="EC" id="3.2.1.14"/>
    </reaction>
</comment>
<dbReference type="InterPro" id="IPR017853">
    <property type="entry name" value="GH"/>
</dbReference>
<name>A0ABR2SU49_9ROSI</name>
<evidence type="ECO:0000256" key="6">
    <source>
        <dbReference type="ARBA" id="ARBA00023295"/>
    </source>
</evidence>
<keyword evidence="7" id="KW-0624">Polysaccharide degradation</keyword>
<dbReference type="EC" id="3.2.1.14" evidence="2"/>
<keyword evidence="6" id="KW-0326">Glycosidase</keyword>
<keyword evidence="5" id="KW-0119">Carbohydrate metabolism</keyword>
<keyword evidence="3" id="KW-0378">Hydrolase</keyword>
<comment type="caution">
    <text evidence="9">The sequence shown here is derived from an EMBL/GenBank/DDBJ whole genome shotgun (WGS) entry which is preliminary data.</text>
</comment>
<evidence type="ECO:0000256" key="7">
    <source>
        <dbReference type="ARBA" id="ARBA00023326"/>
    </source>
</evidence>
<keyword evidence="4" id="KW-0146">Chitin degradation</keyword>
<feature type="domain" description="GH18" evidence="8">
    <location>
        <begin position="1"/>
        <end position="127"/>
    </location>
</feature>
<evidence type="ECO:0000256" key="4">
    <source>
        <dbReference type="ARBA" id="ARBA00023024"/>
    </source>
</evidence>
<sequence>MARTIWSVDRYAYVNIAFVNQFNNGSIMGINLADHCNPASNDCAFFSSQIKSCQRLGISIGGGSDSYSLASKAYAKNIACYLWNYFLGGNLNSRSLGDVVLNDIDFDIDLGSTQHYDDLASYLSAAS</sequence>